<dbReference type="AlphaFoldDB" id="A0A7C3PI63"/>
<gene>
    <name evidence="2" type="ORF">ENR64_20445</name>
</gene>
<sequence>METTRVSEQGHVLVPQTMRNAYGWEAGQELLLIDTGEGILLKPKKPFAETTLSDVAGCLKSSRGSKSIEAMDDAIRRGIEEEWHGRS</sequence>
<dbReference type="InterPro" id="IPR007159">
    <property type="entry name" value="SpoVT-AbrB_dom"/>
</dbReference>
<comment type="caution">
    <text evidence="2">The sequence shown here is derived from an EMBL/GenBank/DDBJ whole genome shotgun (WGS) entry which is preliminary data.</text>
</comment>
<dbReference type="SMART" id="SM00966">
    <property type="entry name" value="SpoVT_AbrB"/>
    <property type="match status" value="1"/>
</dbReference>
<dbReference type="Pfam" id="PF04014">
    <property type="entry name" value="MazE_antitoxin"/>
    <property type="match status" value="1"/>
</dbReference>
<proteinExistence type="predicted"/>
<name>A0A7C3PI63_9CYAN</name>
<dbReference type="SUPFAM" id="SSF89447">
    <property type="entry name" value="AbrB/MazE/MraZ-like"/>
    <property type="match status" value="1"/>
</dbReference>
<reference evidence="2" key="1">
    <citation type="journal article" date="2020" name="mSystems">
        <title>Genome- and Community-Level Interaction Insights into Carbon Utilization and Element Cycling Functions of Hydrothermarchaeota in Hydrothermal Sediment.</title>
        <authorList>
            <person name="Zhou Z."/>
            <person name="Liu Y."/>
            <person name="Xu W."/>
            <person name="Pan J."/>
            <person name="Luo Z.H."/>
            <person name="Li M."/>
        </authorList>
    </citation>
    <scope>NUCLEOTIDE SEQUENCE [LARGE SCALE GENOMIC DNA]</scope>
    <source>
        <strain evidence="2">SpSt-418</strain>
    </source>
</reference>
<evidence type="ECO:0000313" key="2">
    <source>
        <dbReference type="EMBL" id="HFN00080.1"/>
    </source>
</evidence>
<feature type="domain" description="SpoVT-AbrB" evidence="1">
    <location>
        <begin position="4"/>
        <end position="49"/>
    </location>
</feature>
<dbReference type="InterPro" id="IPR037914">
    <property type="entry name" value="SpoVT-AbrB_sf"/>
</dbReference>
<dbReference type="EMBL" id="DSRU01000290">
    <property type="protein sequence ID" value="HFN00080.1"/>
    <property type="molecule type" value="Genomic_DNA"/>
</dbReference>
<accession>A0A7C3PI63</accession>
<evidence type="ECO:0000259" key="1">
    <source>
        <dbReference type="SMART" id="SM00966"/>
    </source>
</evidence>
<dbReference type="GO" id="GO:0003677">
    <property type="term" value="F:DNA binding"/>
    <property type="evidence" value="ECO:0007669"/>
    <property type="project" value="InterPro"/>
</dbReference>
<protein>
    <submittedName>
        <fullName evidence="2">AbrB family transcriptional regulator</fullName>
    </submittedName>
</protein>
<dbReference type="Gene3D" id="2.10.260.10">
    <property type="match status" value="1"/>
</dbReference>
<organism evidence="2">
    <name type="scientific">Oscillatoriales cyanobacterium SpSt-418</name>
    <dbReference type="NCBI Taxonomy" id="2282169"/>
    <lineage>
        <taxon>Bacteria</taxon>
        <taxon>Bacillati</taxon>
        <taxon>Cyanobacteriota</taxon>
        <taxon>Cyanophyceae</taxon>
        <taxon>Oscillatoriophycideae</taxon>
        <taxon>Oscillatoriales</taxon>
    </lineage>
</organism>